<sequence>MKHLAIAVIAAALLWSGVWVWAAMAERRAVTDWAEARRTAGAEVSYADLSVRGFPNRIDTSFTDLRLADPQAGYVWQAPFFQSFRMVYNAGHRIFAFAPDQTVTGPEGETTITSDGLRASLVQEEGEVLRANLEARVLNLGGAHRLALAGMTAALVRQQGTAYHLGLAADAAALPEAALTGALRLDGVVTLDAALAPGLAERPQLTHVDLRLAEYTLGDMALRLTGAAEVDAEGRMDGQVTVRADNWRALLALARDSGQIPAAMAEVLEEALTLATSFTATPDRLDLPLTLDRGMARLGPIPLGEAPRLRF</sequence>
<dbReference type="InterPro" id="IPR018666">
    <property type="entry name" value="DUF2125"/>
</dbReference>
<dbReference type="Proteomes" id="UP000199093">
    <property type="component" value="Unassembled WGS sequence"/>
</dbReference>
<dbReference type="Pfam" id="PF09898">
    <property type="entry name" value="DUF2125"/>
    <property type="match status" value="1"/>
</dbReference>
<dbReference type="STRING" id="555512.SAMN04487993_100144"/>
<evidence type="ECO:0008006" key="3">
    <source>
        <dbReference type="Google" id="ProtNLM"/>
    </source>
</evidence>
<dbReference type="RefSeq" id="WP_089841869.1">
    <property type="nucleotide sequence ID" value="NZ_FNEJ01000001.1"/>
</dbReference>
<evidence type="ECO:0000313" key="2">
    <source>
        <dbReference type="Proteomes" id="UP000199093"/>
    </source>
</evidence>
<dbReference type="EMBL" id="FNEJ01000001">
    <property type="protein sequence ID" value="SDI10132.1"/>
    <property type="molecule type" value="Genomic_DNA"/>
</dbReference>
<evidence type="ECO:0000313" key="1">
    <source>
        <dbReference type="EMBL" id="SDI10132.1"/>
    </source>
</evidence>
<name>A0A1G8HUB3_9RHOB</name>
<accession>A0A1G8HUB3</accession>
<reference evidence="1 2" key="1">
    <citation type="submission" date="2016-10" db="EMBL/GenBank/DDBJ databases">
        <authorList>
            <person name="de Groot N.N."/>
        </authorList>
    </citation>
    <scope>NUCLEOTIDE SEQUENCE [LARGE SCALE GENOMIC DNA]</scope>
    <source>
        <strain evidence="1 2">DSM 26424</strain>
    </source>
</reference>
<proteinExistence type="predicted"/>
<organism evidence="1 2">
    <name type="scientific">Salipiger marinus</name>
    <dbReference type="NCBI Taxonomy" id="555512"/>
    <lineage>
        <taxon>Bacteria</taxon>
        <taxon>Pseudomonadati</taxon>
        <taxon>Pseudomonadota</taxon>
        <taxon>Alphaproteobacteria</taxon>
        <taxon>Rhodobacterales</taxon>
        <taxon>Roseobacteraceae</taxon>
        <taxon>Salipiger</taxon>
    </lineage>
</organism>
<dbReference type="OrthoDB" id="7625707at2"/>
<gene>
    <name evidence="1" type="ORF">SAMN04487993_100144</name>
</gene>
<dbReference type="AlphaFoldDB" id="A0A1G8HUB3"/>
<protein>
    <recommendedName>
        <fullName evidence="3">DUF2125 domain-containing protein</fullName>
    </recommendedName>
</protein>
<keyword evidence="2" id="KW-1185">Reference proteome</keyword>